<protein>
    <submittedName>
        <fullName evidence="1">Uncharacterized protein</fullName>
    </submittedName>
</protein>
<organism evidence="1 2">
    <name type="scientific">Populus trichocarpa</name>
    <name type="common">Western balsam poplar</name>
    <name type="synonym">Populus balsamifera subsp. trichocarpa</name>
    <dbReference type="NCBI Taxonomy" id="3694"/>
    <lineage>
        <taxon>Eukaryota</taxon>
        <taxon>Viridiplantae</taxon>
        <taxon>Streptophyta</taxon>
        <taxon>Embryophyta</taxon>
        <taxon>Tracheophyta</taxon>
        <taxon>Spermatophyta</taxon>
        <taxon>Magnoliopsida</taxon>
        <taxon>eudicotyledons</taxon>
        <taxon>Gunneridae</taxon>
        <taxon>Pentapetalae</taxon>
        <taxon>rosids</taxon>
        <taxon>fabids</taxon>
        <taxon>Malpighiales</taxon>
        <taxon>Salicaceae</taxon>
        <taxon>Saliceae</taxon>
        <taxon>Populus</taxon>
    </lineage>
</organism>
<reference evidence="1 2" key="1">
    <citation type="journal article" date="2006" name="Science">
        <title>The genome of black cottonwood, Populus trichocarpa (Torr. &amp; Gray).</title>
        <authorList>
            <person name="Tuskan G.A."/>
            <person name="Difazio S."/>
            <person name="Jansson S."/>
            <person name="Bohlmann J."/>
            <person name="Grigoriev I."/>
            <person name="Hellsten U."/>
            <person name="Putnam N."/>
            <person name="Ralph S."/>
            <person name="Rombauts S."/>
            <person name="Salamov A."/>
            <person name="Schein J."/>
            <person name="Sterck L."/>
            <person name="Aerts A."/>
            <person name="Bhalerao R.R."/>
            <person name="Bhalerao R.P."/>
            <person name="Blaudez D."/>
            <person name="Boerjan W."/>
            <person name="Brun A."/>
            <person name="Brunner A."/>
            <person name="Busov V."/>
            <person name="Campbell M."/>
            <person name="Carlson J."/>
            <person name="Chalot M."/>
            <person name="Chapman J."/>
            <person name="Chen G.L."/>
            <person name="Cooper D."/>
            <person name="Coutinho P.M."/>
            <person name="Couturier J."/>
            <person name="Covert S."/>
            <person name="Cronk Q."/>
            <person name="Cunningham R."/>
            <person name="Davis J."/>
            <person name="Degroeve S."/>
            <person name="Dejardin A."/>
            <person name="Depamphilis C."/>
            <person name="Detter J."/>
            <person name="Dirks B."/>
            <person name="Dubchak I."/>
            <person name="Duplessis S."/>
            <person name="Ehlting J."/>
            <person name="Ellis B."/>
            <person name="Gendler K."/>
            <person name="Goodstein D."/>
            <person name="Gribskov M."/>
            <person name="Grimwood J."/>
            <person name="Groover A."/>
            <person name="Gunter L."/>
            <person name="Hamberger B."/>
            <person name="Heinze B."/>
            <person name="Helariutta Y."/>
            <person name="Henrissat B."/>
            <person name="Holligan D."/>
            <person name="Holt R."/>
            <person name="Huang W."/>
            <person name="Islam-Faridi N."/>
            <person name="Jones S."/>
            <person name="Jones-Rhoades M."/>
            <person name="Jorgensen R."/>
            <person name="Joshi C."/>
            <person name="Kangasjarvi J."/>
            <person name="Karlsson J."/>
            <person name="Kelleher C."/>
            <person name="Kirkpatrick R."/>
            <person name="Kirst M."/>
            <person name="Kohler A."/>
            <person name="Kalluri U."/>
            <person name="Larimer F."/>
            <person name="Leebens-Mack J."/>
            <person name="Leple J.C."/>
            <person name="Locascio P."/>
            <person name="Lou Y."/>
            <person name="Lucas S."/>
            <person name="Martin F."/>
            <person name="Montanini B."/>
            <person name="Napoli C."/>
            <person name="Nelson D.R."/>
            <person name="Nelson C."/>
            <person name="Nieminen K."/>
            <person name="Nilsson O."/>
            <person name="Pereda V."/>
            <person name="Peter G."/>
            <person name="Philippe R."/>
            <person name="Pilate G."/>
            <person name="Poliakov A."/>
            <person name="Razumovskaya J."/>
            <person name="Richardson P."/>
            <person name="Rinaldi C."/>
            <person name="Ritland K."/>
            <person name="Rouze P."/>
            <person name="Ryaboy D."/>
            <person name="Schmutz J."/>
            <person name="Schrader J."/>
            <person name="Segerman B."/>
            <person name="Shin H."/>
            <person name="Siddiqui A."/>
            <person name="Sterky F."/>
            <person name="Terry A."/>
            <person name="Tsai C.J."/>
            <person name="Uberbacher E."/>
            <person name="Unneberg P."/>
            <person name="Vahala J."/>
            <person name="Wall K."/>
            <person name="Wessler S."/>
            <person name="Yang G."/>
            <person name="Yin T."/>
            <person name="Douglas C."/>
            <person name="Marra M."/>
            <person name="Sandberg G."/>
            <person name="Van de Peer Y."/>
            <person name="Rokhsar D."/>
        </authorList>
    </citation>
    <scope>NUCLEOTIDE SEQUENCE [LARGE SCALE GENOMIC DNA]</scope>
    <source>
        <strain evidence="2">cv. Nisqually</strain>
    </source>
</reference>
<evidence type="ECO:0000313" key="2">
    <source>
        <dbReference type="Proteomes" id="UP000006729"/>
    </source>
</evidence>
<name>A0A2K1Z4I2_POPTR</name>
<gene>
    <name evidence="1" type="ORF">POPTR_009G078300</name>
</gene>
<dbReference type="AlphaFoldDB" id="A0A2K1Z4I2"/>
<proteinExistence type="predicted"/>
<keyword evidence="2" id="KW-1185">Reference proteome</keyword>
<evidence type="ECO:0000313" key="1">
    <source>
        <dbReference type="EMBL" id="PNT20193.1"/>
    </source>
</evidence>
<dbReference type="InParanoid" id="A0A2K1Z4I2"/>
<dbReference type="Proteomes" id="UP000006729">
    <property type="component" value="Chromosome 9"/>
</dbReference>
<sequence length="69" mass="8058">MIIIFSVIKFQFKKGSYMVSSKKHHKRKAVKVSFNGASTVGYFHDRRFLFPSNKPHPVSTIVSIFFFFI</sequence>
<dbReference type="EMBL" id="CM009298">
    <property type="protein sequence ID" value="PNT20193.1"/>
    <property type="molecule type" value="Genomic_DNA"/>
</dbReference>
<accession>A0A2K1Z4I2</accession>